<evidence type="ECO:0000256" key="1">
    <source>
        <dbReference type="ARBA" id="ARBA00023125"/>
    </source>
</evidence>
<proteinExistence type="predicted"/>
<keyword evidence="5" id="KW-1185">Reference proteome</keyword>
<organism evidence="4 5">
    <name type="scientific">Keguizhuia sedimenti</name>
    <dbReference type="NCBI Taxonomy" id="3064264"/>
    <lineage>
        <taxon>Bacteria</taxon>
        <taxon>Pseudomonadati</taxon>
        <taxon>Pseudomonadota</taxon>
        <taxon>Betaproteobacteria</taxon>
        <taxon>Burkholderiales</taxon>
        <taxon>Oxalobacteraceae</taxon>
        <taxon>Keguizhuia</taxon>
    </lineage>
</organism>
<comment type="caution">
    <text evidence="4">The sequence shown here is derived from an EMBL/GenBank/DDBJ whole genome shotgun (WGS) entry which is preliminary data.</text>
</comment>
<reference evidence="4 5" key="1">
    <citation type="submission" date="2023-08" db="EMBL/GenBank/DDBJ databases">
        <title>Oxalobacteraceae gen .nov., isolated from river sludge outside the plant.</title>
        <authorList>
            <person name="Zhao S.Y."/>
        </authorList>
    </citation>
    <scope>NUCLEOTIDE SEQUENCE [LARGE SCALE GENOMIC DNA]</scope>
    <source>
        <strain evidence="4 5">R-40</strain>
    </source>
</reference>
<evidence type="ECO:0000313" key="5">
    <source>
        <dbReference type="Proteomes" id="UP001225596"/>
    </source>
</evidence>
<dbReference type="RefSeq" id="WP_338438259.1">
    <property type="nucleotide sequence ID" value="NZ_JAUYVH010000018.1"/>
</dbReference>
<dbReference type="SUPFAM" id="SSF46689">
    <property type="entry name" value="Homeodomain-like"/>
    <property type="match status" value="1"/>
</dbReference>
<evidence type="ECO:0000259" key="3">
    <source>
        <dbReference type="PROSITE" id="PS50977"/>
    </source>
</evidence>
<evidence type="ECO:0000313" key="4">
    <source>
        <dbReference type="EMBL" id="MDQ9172242.1"/>
    </source>
</evidence>
<feature type="domain" description="HTH tetR-type" evidence="3">
    <location>
        <begin position="30"/>
        <end position="88"/>
    </location>
</feature>
<accession>A0ABU1BTD1</accession>
<evidence type="ECO:0000256" key="2">
    <source>
        <dbReference type="PROSITE-ProRule" id="PRU00335"/>
    </source>
</evidence>
<dbReference type="Pfam" id="PF00440">
    <property type="entry name" value="TetR_N"/>
    <property type="match status" value="1"/>
</dbReference>
<dbReference type="InterPro" id="IPR001647">
    <property type="entry name" value="HTH_TetR"/>
</dbReference>
<keyword evidence="1 2" id="KW-0238">DNA-binding</keyword>
<dbReference type="PROSITE" id="PS50977">
    <property type="entry name" value="HTH_TETR_2"/>
    <property type="match status" value="1"/>
</dbReference>
<dbReference type="Gene3D" id="1.10.357.10">
    <property type="entry name" value="Tetracycline Repressor, domain 2"/>
    <property type="match status" value="1"/>
</dbReference>
<sequence>MPTKKSSNTEDSSFLAGRANLQEGRINQKQRTYQALLDAALDLADMGRQPTLQEVAGKAGVSRATAYRYFSSADAMIREAYFGRAAIPLEEFVPPGTEPIEAIGRAAKVMNSLLLKDEAGIHIVERAFMQAWLDKPAEDSFLRMGRRMNYIDPILDSLSGHLNKAARKRLRTVLSMVIGTEAVLAMRDVAGASEEESIAAGMWAAQALLRQALMEAQADEEKAKGKRSGGRR</sequence>
<dbReference type="EMBL" id="JAUYVH010000018">
    <property type="protein sequence ID" value="MDQ9172242.1"/>
    <property type="molecule type" value="Genomic_DNA"/>
</dbReference>
<dbReference type="InterPro" id="IPR009057">
    <property type="entry name" value="Homeodomain-like_sf"/>
</dbReference>
<name>A0ABU1BTD1_9BURK</name>
<feature type="DNA-binding region" description="H-T-H motif" evidence="2">
    <location>
        <begin position="51"/>
        <end position="70"/>
    </location>
</feature>
<protein>
    <submittedName>
        <fullName evidence="4">TetR family transcriptional regulator</fullName>
    </submittedName>
</protein>
<gene>
    <name evidence="4" type="ORF">Q8A64_17660</name>
</gene>
<dbReference type="Proteomes" id="UP001225596">
    <property type="component" value="Unassembled WGS sequence"/>
</dbReference>